<evidence type="ECO:0000313" key="1">
    <source>
        <dbReference type="EMBL" id="AIQ61619.1"/>
    </source>
</evidence>
<accession>A0A089MYX3</accession>
<dbReference type="RefSeq" id="WP_042218532.1">
    <property type="nucleotide sequence ID" value="NZ_CP009285.1"/>
</dbReference>
<dbReference type="AlphaFoldDB" id="A0A089MYX3"/>
<dbReference type="KEGG" id="pbd:PBOR_35500"/>
<sequence>MKYKNFPAKPHAGREMLPFVQQYWIWADMPGELLYYVQKKRTGNSLSAHLIRYYSAIYLMIT</sequence>
<protein>
    <submittedName>
        <fullName evidence="1">Uncharacterized protein</fullName>
    </submittedName>
</protein>
<proteinExistence type="predicted"/>
<dbReference type="HOGENOM" id="CLU_2899840_0_0_9"/>
<name>A0A089MYX3_PAEBO</name>
<organism evidence="1 2">
    <name type="scientific">Paenibacillus borealis</name>
    <dbReference type="NCBI Taxonomy" id="160799"/>
    <lineage>
        <taxon>Bacteria</taxon>
        <taxon>Bacillati</taxon>
        <taxon>Bacillota</taxon>
        <taxon>Bacilli</taxon>
        <taxon>Bacillales</taxon>
        <taxon>Paenibacillaceae</taxon>
        <taxon>Paenibacillus</taxon>
    </lineage>
</organism>
<evidence type="ECO:0000313" key="2">
    <source>
        <dbReference type="Proteomes" id="UP000029518"/>
    </source>
</evidence>
<dbReference type="EMBL" id="CP009285">
    <property type="protein sequence ID" value="AIQ61619.1"/>
    <property type="molecule type" value="Genomic_DNA"/>
</dbReference>
<dbReference type="Proteomes" id="UP000029518">
    <property type="component" value="Chromosome"/>
</dbReference>
<keyword evidence="2" id="KW-1185">Reference proteome</keyword>
<gene>
    <name evidence="1" type="ORF">PBOR_35500</name>
</gene>
<reference evidence="1" key="1">
    <citation type="submission" date="2014-08" db="EMBL/GenBank/DDBJ databases">
        <title>Comparative genomics of the Paenibacillus odorifer group.</title>
        <authorList>
            <person name="den Bakker H.C."/>
            <person name="Tsai Y.-C.Y.-C."/>
            <person name="Martin N."/>
            <person name="Korlach J."/>
            <person name="Wiedmann M."/>
        </authorList>
    </citation>
    <scope>NUCLEOTIDE SEQUENCE [LARGE SCALE GENOMIC DNA]</scope>
    <source>
        <strain evidence="1">DSM 13188</strain>
    </source>
</reference>